<comment type="caution">
    <text evidence="2">The sequence shown here is derived from an EMBL/GenBank/DDBJ whole genome shotgun (WGS) entry which is preliminary data.</text>
</comment>
<feature type="compositionally biased region" description="Low complexity" evidence="1">
    <location>
        <begin position="729"/>
        <end position="743"/>
    </location>
</feature>
<dbReference type="Gene3D" id="3.30.559.30">
    <property type="entry name" value="Nonribosomal peptide synthetase, condensation domain"/>
    <property type="match status" value="1"/>
</dbReference>
<dbReference type="GO" id="GO:0004729">
    <property type="term" value="F:oxygen-dependent protoporphyrinogen oxidase activity"/>
    <property type="evidence" value="ECO:0007669"/>
    <property type="project" value="TreeGrafter"/>
</dbReference>
<dbReference type="Gene3D" id="3.50.50.60">
    <property type="entry name" value="FAD/NAD(P)-binding domain"/>
    <property type="match status" value="1"/>
</dbReference>
<dbReference type="InterPro" id="IPR023213">
    <property type="entry name" value="CAT-like_dom_sf"/>
</dbReference>
<dbReference type="PANTHER" id="PTHR42923:SF3">
    <property type="entry name" value="PROTOPORPHYRINOGEN OXIDASE"/>
    <property type="match status" value="1"/>
</dbReference>
<feature type="region of interest" description="Disordered" evidence="1">
    <location>
        <begin position="395"/>
        <end position="415"/>
    </location>
</feature>
<evidence type="ECO:0000313" key="3">
    <source>
        <dbReference type="Proteomes" id="UP000623467"/>
    </source>
</evidence>
<dbReference type="AlphaFoldDB" id="A0A8H6XMH8"/>
<dbReference type="SUPFAM" id="SSF54373">
    <property type="entry name" value="FAD-linked reductases, C-terminal domain"/>
    <property type="match status" value="1"/>
</dbReference>
<dbReference type="SUPFAM" id="SSF51905">
    <property type="entry name" value="FAD/NAD(P)-binding domain"/>
    <property type="match status" value="1"/>
</dbReference>
<dbReference type="PANTHER" id="PTHR42923">
    <property type="entry name" value="PROTOPORPHYRINOGEN OXIDASE"/>
    <property type="match status" value="1"/>
</dbReference>
<dbReference type="OrthoDB" id="438553at2759"/>
<protein>
    <submittedName>
        <fullName evidence="2">Uncharacterized protein</fullName>
    </submittedName>
</protein>
<name>A0A8H6XMH8_9AGAR</name>
<feature type="region of interest" description="Disordered" evidence="1">
    <location>
        <begin position="726"/>
        <end position="753"/>
    </location>
</feature>
<organism evidence="2 3">
    <name type="scientific">Mycena sanguinolenta</name>
    <dbReference type="NCBI Taxonomy" id="230812"/>
    <lineage>
        <taxon>Eukaryota</taxon>
        <taxon>Fungi</taxon>
        <taxon>Dikarya</taxon>
        <taxon>Basidiomycota</taxon>
        <taxon>Agaricomycotina</taxon>
        <taxon>Agaricomycetes</taxon>
        <taxon>Agaricomycetidae</taxon>
        <taxon>Agaricales</taxon>
        <taxon>Marasmiineae</taxon>
        <taxon>Mycenaceae</taxon>
        <taxon>Mycena</taxon>
    </lineage>
</organism>
<accession>A0A8H6XMH8</accession>
<keyword evidence="3" id="KW-1185">Reference proteome</keyword>
<dbReference type="Proteomes" id="UP000623467">
    <property type="component" value="Unassembled WGS sequence"/>
</dbReference>
<proteinExistence type="predicted"/>
<reference evidence="2" key="1">
    <citation type="submission" date="2020-05" db="EMBL/GenBank/DDBJ databases">
        <title>Mycena genomes resolve the evolution of fungal bioluminescence.</title>
        <authorList>
            <person name="Tsai I.J."/>
        </authorList>
    </citation>
    <scope>NUCLEOTIDE SEQUENCE</scope>
    <source>
        <strain evidence="2">160909Yilan</strain>
    </source>
</reference>
<dbReference type="Gene3D" id="3.30.559.10">
    <property type="entry name" value="Chloramphenicol acetyltransferase-like domain"/>
    <property type="match status" value="1"/>
</dbReference>
<evidence type="ECO:0000313" key="2">
    <source>
        <dbReference type="EMBL" id="KAF7344433.1"/>
    </source>
</evidence>
<dbReference type="GO" id="GO:0005743">
    <property type="term" value="C:mitochondrial inner membrane"/>
    <property type="evidence" value="ECO:0007669"/>
    <property type="project" value="TreeGrafter"/>
</dbReference>
<dbReference type="InterPro" id="IPR036188">
    <property type="entry name" value="FAD/NAD-bd_sf"/>
</dbReference>
<dbReference type="EMBL" id="JACAZH010000021">
    <property type="protein sequence ID" value="KAF7344433.1"/>
    <property type="molecule type" value="Genomic_DNA"/>
</dbReference>
<sequence length="917" mass="101585">MPTYRRSLSPNELSYFLPSRADGVNDLFTQVTFHAPPSLVSPMRVRTAWAILRLRHSLMSCRVEMEAGRYDEAQFVLTPPSSPSQALAEAAASVRILDNISGAELSRTFLGGSRALSSECLSRLDVARHRRVSTGIYEFSVTVMLPHMISDGVVLQEYIHIILELLGGSAAPNGLPRTDAELMRVLSDEWTQYWGTQRRTEDAIAPATEARIPGLAQSSFQRAAWKVDHQNIQRRFIGGHIFPRIKSTTTNFRFVQTQFDVSQTKAIFAKCKSQGVSVASMGFGLCNLAWIRLCAAHPEINAPKNLPMLMYTAINFRRYFEPSPLDSCMSIALGYFNIVLPTFLPTDISPRKMFWARSRAAQRQISKYAQSPLLPQRAVVTSKLRGESAKAWARIDDEANGTLPPSPRAPTPSTPNSLPSLALLGFAHSGNWDQIYRPEAYPAITLIDAIGGAKRQPGGMLLYSWTLLGRLNFPLLWDDAGFPPGLMEEFRRYLVDGVYDYVLEDPSLKGTAKEVDCLVHLLGLSDSVITTPKSSPAAKNRFLHVPGTPGIYKIPGPSISYLWNELRYFIQPGINFELVRGWNRPEGVLDESLESFMTRRGHAVTARVLGSALVHGIYAADARLLSVRAAFPRLWELEEKGNGRILWYLLTRSKEEKLKEKEKEEEDRKRYQLGDVLKLMEGASVYSFRDGMGTLADALTRSITKNPNIRIISGAEVTALQFDDEHGFQPSRSQPSTKSSPSRIPCPISQRTPSSSVTAINLVFPGTKIFPPGFGYLVCRPKDDYPADDAGILGVTFDSAALPAQDTLAPGEKITKVTVMMGGPHRSPDTALPVVLAHLQYHLNRRKPLPEPLVTRTWHHKECIPTPLPGHLERIKKLKEALGGSGWDGRMEVVGAGVRGVSVGDCVESGKMVGIEW</sequence>
<gene>
    <name evidence="2" type="ORF">MSAN_01924500</name>
</gene>
<evidence type="ECO:0000256" key="1">
    <source>
        <dbReference type="SAM" id="MobiDB-lite"/>
    </source>
</evidence>
<feature type="compositionally biased region" description="Pro residues" evidence="1">
    <location>
        <begin position="404"/>
        <end position="413"/>
    </location>
</feature>
<dbReference type="InterPro" id="IPR050464">
    <property type="entry name" value="Zeta_carotene_desat/Oxidored"/>
</dbReference>